<evidence type="ECO:0000313" key="9">
    <source>
        <dbReference type="EMBL" id="PXF48658.1"/>
    </source>
</evidence>
<dbReference type="NCBIfam" id="TIGR01499">
    <property type="entry name" value="folC"/>
    <property type="match status" value="1"/>
</dbReference>
<evidence type="ECO:0000256" key="5">
    <source>
        <dbReference type="ARBA" id="ARBA00022840"/>
    </source>
</evidence>
<keyword evidence="2" id="KW-0436">Ligase</keyword>
<proteinExistence type="inferred from homology"/>
<dbReference type="InterPro" id="IPR001645">
    <property type="entry name" value="Folylpolyglutamate_synth"/>
</dbReference>
<dbReference type="Gene3D" id="3.40.1190.10">
    <property type="entry name" value="Mur-like, catalytic domain"/>
    <property type="match status" value="1"/>
</dbReference>
<evidence type="ECO:0000256" key="3">
    <source>
        <dbReference type="ARBA" id="ARBA00022723"/>
    </source>
</evidence>
<accession>A0A2V3J2M6</accession>
<sequence>MISARMFRGSGSPSCTLEKLYRRLDELVDWERCRRANSAGRLMRVSAKPARDLLKRLGDPQKSFSAVHITGSKGKGSVAALIAEGLRRAPFVNAPVGTYGSPHVERVNERIRINGTPIDDELLQRVLGDALQAMETPTLLERTTWFDAVSAAGLLAFHYSGVKWGVVEVGMGGRLDSTNVLAAPVSVITNIHFEHANVIGPTLKDIAYEKAGIIAPSAQVNLLLARKALELVAHVEGCNDVSGETLLPRQTASSALARLPARQERFVAEVKGRSVTAVLDGAHTPESVYQVLRELREDSKPVIVLGIGEDKDCDAICEVVASEASQVFATMAGTGDAFLQAAKLGVAMQKLGTSTSVVQNAEEALHHALEMASSERTRVVIIGSLHLAGRLRGVLTKLQNQHSNDKTTATP</sequence>
<dbReference type="GO" id="GO:0005737">
    <property type="term" value="C:cytoplasm"/>
    <property type="evidence" value="ECO:0007669"/>
    <property type="project" value="TreeGrafter"/>
</dbReference>
<feature type="domain" description="Mur ligase C-terminal" evidence="7">
    <location>
        <begin position="270"/>
        <end position="384"/>
    </location>
</feature>
<organism evidence="9 10">
    <name type="scientific">Gracilariopsis chorda</name>
    <dbReference type="NCBI Taxonomy" id="448386"/>
    <lineage>
        <taxon>Eukaryota</taxon>
        <taxon>Rhodophyta</taxon>
        <taxon>Florideophyceae</taxon>
        <taxon>Rhodymeniophycidae</taxon>
        <taxon>Gracilariales</taxon>
        <taxon>Gracilariaceae</taxon>
        <taxon>Gracilariopsis</taxon>
    </lineage>
</organism>
<dbReference type="GO" id="GO:0004326">
    <property type="term" value="F:tetrahydrofolylpolyglutamate synthase activity"/>
    <property type="evidence" value="ECO:0007669"/>
    <property type="project" value="InterPro"/>
</dbReference>
<protein>
    <submittedName>
        <fullName evidence="9">Putative dihydrofolate synthetase</fullName>
    </submittedName>
</protein>
<evidence type="ECO:0000313" key="10">
    <source>
        <dbReference type="Proteomes" id="UP000247409"/>
    </source>
</evidence>
<evidence type="ECO:0000256" key="6">
    <source>
        <dbReference type="ARBA" id="ARBA00022842"/>
    </source>
</evidence>
<feature type="domain" description="Mur ligase central" evidence="8">
    <location>
        <begin position="69"/>
        <end position="218"/>
    </location>
</feature>
<dbReference type="AlphaFoldDB" id="A0A2V3J2M6"/>
<dbReference type="PANTHER" id="PTHR11136">
    <property type="entry name" value="FOLYLPOLYGLUTAMATE SYNTHASE-RELATED"/>
    <property type="match status" value="1"/>
</dbReference>
<keyword evidence="4" id="KW-0547">Nucleotide-binding</keyword>
<dbReference type="Gene3D" id="3.90.190.20">
    <property type="entry name" value="Mur ligase, C-terminal domain"/>
    <property type="match status" value="1"/>
</dbReference>
<evidence type="ECO:0000256" key="4">
    <source>
        <dbReference type="ARBA" id="ARBA00022741"/>
    </source>
</evidence>
<dbReference type="GO" id="GO:0008841">
    <property type="term" value="F:dihydrofolate synthase activity"/>
    <property type="evidence" value="ECO:0007669"/>
    <property type="project" value="TreeGrafter"/>
</dbReference>
<keyword evidence="5" id="KW-0067">ATP-binding</keyword>
<evidence type="ECO:0000259" key="7">
    <source>
        <dbReference type="Pfam" id="PF02875"/>
    </source>
</evidence>
<dbReference type="InterPro" id="IPR004101">
    <property type="entry name" value="Mur_ligase_C"/>
</dbReference>
<reference evidence="9 10" key="1">
    <citation type="journal article" date="2018" name="Mol. Biol. Evol.">
        <title>Analysis of the draft genome of the red seaweed Gracilariopsis chorda provides insights into genome size evolution in Rhodophyta.</title>
        <authorList>
            <person name="Lee J."/>
            <person name="Yang E.C."/>
            <person name="Graf L."/>
            <person name="Yang J.H."/>
            <person name="Qiu H."/>
            <person name="Zel Zion U."/>
            <person name="Chan C.X."/>
            <person name="Stephens T.G."/>
            <person name="Weber A.P.M."/>
            <person name="Boo G.H."/>
            <person name="Boo S.M."/>
            <person name="Kim K.M."/>
            <person name="Shin Y."/>
            <person name="Jung M."/>
            <person name="Lee S.J."/>
            <person name="Yim H.S."/>
            <person name="Lee J.H."/>
            <person name="Bhattacharya D."/>
            <person name="Yoon H.S."/>
        </authorList>
    </citation>
    <scope>NUCLEOTIDE SEQUENCE [LARGE SCALE GENOMIC DNA]</scope>
    <source>
        <strain evidence="9 10">SKKU-2015</strain>
        <tissue evidence="9">Whole body</tissue>
    </source>
</reference>
<dbReference type="Pfam" id="PF02875">
    <property type="entry name" value="Mur_ligase_C"/>
    <property type="match status" value="1"/>
</dbReference>
<dbReference type="OrthoDB" id="5212574at2759"/>
<dbReference type="InterPro" id="IPR018109">
    <property type="entry name" value="Folylpolyglutamate_synth_CS"/>
</dbReference>
<evidence type="ECO:0000259" key="8">
    <source>
        <dbReference type="Pfam" id="PF08245"/>
    </source>
</evidence>
<dbReference type="SUPFAM" id="SSF53244">
    <property type="entry name" value="MurD-like peptide ligases, peptide-binding domain"/>
    <property type="match status" value="1"/>
</dbReference>
<comment type="caution">
    <text evidence="9">The sequence shown here is derived from an EMBL/GenBank/DDBJ whole genome shotgun (WGS) entry which is preliminary data.</text>
</comment>
<keyword evidence="6" id="KW-0460">Magnesium</keyword>
<dbReference type="EMBL" id="NBIV01000012">
    <property type="protein sequence ID" value="PXF48658.1"/>
    <property type="molecule type" value="Genomic_DNA"/>
</dbReference>
<dbReference type="GO" id="GO:0046872">
    <property type="term" value="F:metal ion binding"/>
    <property type="evidence" value="ECO:0007669"/>
    <property type="project" value="UniProtKB-KW"/>
</dbReference>
<keyword evidence="3" id="KW-0479">Metal-binding</keyword>
<comment type="similarity">
    <text evidence="1">Belongs to the folylpolyglutamate synthase family.</text>
</comment>
<name>A0A2V3J2M6_9FLOR</name>
<dbReference type="GO" id="GO:0005524">
    <property type="term" value="F:ATP binding"/>
    <property type="evidence" value="ECO:0007669"/>
    <property type="project" value="UniProtKB-KW"/>
</dbReference>
<gene>
    <name evidence="9" type="ORF">BWQ96_01510</name>
</gene>
<dbReference type="PANTHER" id="PTHR11136:SF0">
    <property type="entry name" value="DIHYDROFOLATE SYNTHETASE-RELATED"/>
    <property type="match status" value="1"/>
</dbReference>
<dbReference type="InterPro" id="IPR036565">
    <property type="entry name" value="Mur-like_cat_sf"/>
</dbReference>
<dbReference type="InterPro" id="IPR013221">
    <property type="entry name" value="Mur_ligase_cen"/>
</dbReference>
<evidence type="ECO:0000256" key="2">
    <source>
        <dbReference type="ARBA" id="ARBA00022598"/>
    </source>
</evidence>
<dbReference type="InterPro" id="IPR036615">
    <property type="entry name" value="Mur_ligase_C_dom_sf"/>
</dbReference>
<dbReference type="STRING" id="448386.A0A2V3J2M6"/>
<evidence type="ECO:0000256" key="1">
    <source>
        <dbReference type="ARBA" id="ARBA00008276"/>
    </source>
</evidence>
<dbReference type="SUPFAM" id="SSF53623">
    <property type="entry name" value="MurD-like peptide ligases, catalytic domain"/>
    <property type="match status" value="1"/>
</dbReference>
<dbReference type="Proteomes" id="UP000247409">
    <property type="component" value="Unassembled WGS sequence"/>
</dbReference>
<dbReference type="Pfam" id="PF08245">
    <property type="entry name" value="Mur_ligase_M"/>
    <property type="match status" value="1"/>
</dbReference>
<keyword evidence="10" id="KW-1185">Reference proteome</keyword>
<dbReference type="PROSITE" id="PS01012">
    <property type="entry name" value="FOLYLPOLYGLU_SYNT_2"/>
    <property type="match status" value="1"/>
</dbReference>